<keyword evidence="5" id="KW-0460">Magnesium</keyword>
<dbReference type="CDD" id="cd02503">
    <property type="entry name" value="MobA"/>
    <property type="match status" value="1"/>
</dbReference>
<gene>
    <name evidence="9" type="ORF">ENV54_12815</name>
</gene>
<evidence type="ECO:0000256" key="2">
    <source>
        <dbReference type="ARBA" id="ARBA00022679"/>
    </source>
</evidence>
<evidence type="ECO:0000256" key="4">
    <source>
        <dbReference type="ARBA" id="ARBA00022741"/>
    </source>
</evidence>
<keyword evidence="1" id="KW-0963">Cytoplasm</keyword>
<evidence type="ECO:0000313" key="9">
    <source>
        <dbReference type="EMBL" id="HGH62167.1"/>
    </source>
</evidence>
<dbReference type="GO" id="GO:0005525">
    <property type="term" value="F:GTP binding"/>
    <property type="evidence" value="ECO:0007669"/>
    <property type="project" value="UniProtKB-KW"/>
</dbReference>
<comment type="caution">
    <text evidence="9">The sequence shown here is derived from an EMBL/GenBank/DDBJ whole genome shotgun (WGS) entry which is preliminary data.</text>
</comment>
<keyword evidence="2 9" id="KW-0808">Transferase</keyword>
<accession>A0A7C4ATT8</accession>
<evidence type="ECO:0000256" key="3">
    <source>
        <dbReference type="ARBA" id="ARBA00022723"/>
    </source>
</evidence>
<keyword evidence="9" id="KW-0548">Nucleotidyltransferase</keyword>
<evidence type="ECO:0000256" key="7">
    <source>
        <dbReference type="ARBA" id="ARBA00023150"/>
    </source>
</evidence>
<dbReference type="GO" id="GO:0006777">
    <property type="term" value="P:Mo-molybdopterin cofactor biosynthetic process"/>
    <property type="evidence" value="ECO:0007669"/>
    <property type="project" value="UniProtKB-KW"/>
</dbReference>
<keyword evidence="6" id="KW-0342">GTP-binding</keyword>
<keyword evidence="7" id="KW-0501">Molybdenum cofactor biosynthesis</keyword>
<dbReference type="InterPro" id="IPR025877">
    <property type="entry name" value="MobA-like_NTP_Trfase"/>
</dbReference>
<dbReference type="PANTHER" id="PTHR19136:SF81">
    <property type="entry name" value="MOLYBDENUM COFACTOR GUANYLYLTRANSFERASE"/>
    <property type="match status" value="1"/>
</dbReference>
<keyword evidence="4" id="KW-0547">Nucleotide-binding</keyword>
<dbReference type="GO" id="GO:0046872">
    <property type="term" value="F:metal ion binding"/>
    <property type="evidence" value="ECO:0007669"/>
    <property type="project" value="UniProtKB-KW"/>
</dbReference>
<dbReference type="Gene3D" id="3.90.550.10">
    <property type="entry name" value="Spore Coat Polysaccharide Biosynthesis Protein SpsA, Chain A"/>
    <property type="match status" value="1"/>
</dbReference>
<dbReference type="SUPFAM" id="SSF53448">
    <property type="entry name" value="Nucleotide-diphospho-sugar transferases"/>
    <property type="match status" value="1"/>
</dbReference>
<dbReference type="PANTHER" id="PTHR19136">
    <property type="entry name" value="MOLYBDENUM COFACTOR GUANYLYLTRANSFERASE"/>
    <property type="match status" value="1"/>
</dbReference>
<dbReference type="InterPro" id="IPR029044">
    <property type="entry name" value="Nucleotide-diphossugar_trans"/>
</dbReference>
<evidence type="ECO:0000256" key="1">
    <source>
        <dbReference type="ARBA" id="ARBA00022490"/>
    </source>
</evidence>
<dbReference type="InterPro" id="IPR013482">
    <property type="entry name" value="Molybde_CF_guanTrfase"/>
</dbReference>
<evidence type="ECO:0000256" key="6">
    <source>
        <dbReference type="ARBA" id="ARBA00023134"/>
    </source>
</evidence>
<keyword evidence="3" id="KW-0479">Metal-binding</keyword>
<feature type="domain" description="MobA-like NTP transferase" evidence="8">
    <location>
        <begin position="15"/>
        <end position="164"/>
    </location>
</feature>
<evidence type="ECO:0000259" key="8">
    <source>
        <dbReference type="Pfam" id="PF12804"/>
    </source>
</evidence>
<sequence length="224" mass="23614">MEVHGEVIANNAVIGAILVGGSSRRMGVPKPRVVLKSGLTMVEHVALALGMFVERIVLVGRSEMAPSFPLQVDLLPDTERGAGPLAAIETLLASGIGQRYLIAACDQPLLRSQVLIPLLEMPDDAIGVLATDEGERLDPFPSIWPAAALDAVREYRAAGGRSVRDFLVTQSTVTRSVPSNLAACVNDFNTMEELLAWGLVAEKDGASAQTLTVAGEQSDGALCV</sequence>
<dbReference type="GO" id="GO:0016779">
    <property type="term" value="F:nucleotidyltransferase activity"/>
    <property type="evidence" value="ECO:0007669"/>
    <property type="project" value="UniProtKB-KW"/>
</dbReference>
<name>A0A7C4ATT8_9BACT</name>
<dbReference type="AlphaFoldDB" id="A0A7C4ATT8"/>
<dbReference type="Pfam" id="PF12804">
    <property type="entry name" value="NTP_transf_3"/>
    <property type="match status" value="1"/>
</dbReference>
<organism evidence="9">
    <name type="scientific">Desulfomonile tiedjei</name>
    <dbReference type="NCBI Taxonomy" id="2358"/>
    <lineage>
        <taxon>Bacteria</taxon>
        <taxon>Pseudomonadati</taxon>
        <taxon>Thermodesulfobacteriota</taxon>
        <taxon>Desulfomonilia</taxon>
        <taxon>Desulfomonilales</taxon>
        <taxon>Desulfomonilaceae</taxon>
        <taxon>Desulfomonile</taxon>
    </lineage>
</organism>
<reference evidence="9" key="1">
    <citation type="journal article" date="2020" name="mSystems">
        <title>Genome- and Community-Level Interaction Insights into Carbon Utilization and Element Cycling Functions of Hydrothermarchaeota in Hydrothermal Sediment.</title>
        <authorList>
            <person name="Zhou Z."/>
            <person name="Liu Y."/>
            <person name="Xu W."/>
            <person name="Pan J."/>
            <person name="Luo Z.H."/>
            <person name="Li M."/>
        </authorList>
    </citation>
    <scope>NUCLEOTIDE SEQUENCE [LARGE SCALE GENOMIC DNA]</scope>
    <source>
        <strain evidence="9">SpSt-769</strain>
    </source>
</reference>
<dbReference type="EMBL" id="DTGT01000417">
    <property type="protein sequence ID" value="HGH62167.1"/>
    <property type="molecule type" value="Genomic_DNA"/>
</dbReference>
<evidence type="ECO:0000256" key="5">
    <source>
        <dbReference type="ARBA" id="ARBA00022842"/>
    </source>
</evidence>
<protein>
    <submittedName>
        <fullName evidence="9">Molybdenum cofactor guanylyltransferase</fullName>
    </submittedName>
</protein>
<proteinExistence type="predicted"/>